<comment type="cofactor">
    <cofactor evidence="1">
        <name>Mg(2+)</name>
        <dbReference type="ChEBI" id="CHEBI:18420"/>
    </cofactor>
</comment>
<evidence type="ECO:0000313" key="6">
    <source>
        <dbReference type="EMBL" id="TVU73523.1"/>
    </source>
</evidence>
<evidence type="ECO:0000256" key="4">
    <source>
        <dbReference type="SAM" id="MobiDB-lite"/>
    </source>
</evidence>
<evidence type="ECO:0000256" key="3">
    <source>
        <dbReference type="ARBA" id="ARBA00022801"/>
    </source>
</evidence>
<dbReference type="Proteomes" id="UP000319941">
    <property type="component" value="Unassembled WGS sequence"/>
</dbReference>
<keyword evidence="3" id="KW-0378">Hydrolase</keyword>
<keyword evidence="2" id="KW-0540">Nuclease</keyword>
<evidence type="ECO:0000259" key="5">
    <source>
        <dbReference type="Pfam" id="PF08774"/>
    </source>
</evidence>
<sequence length="178" mass="19241">MSWATHPSAKVAACKSPNRTAGQARKSAPRIDREGLEQKVLIRWLYAQQQNGMQVGQLLGGVVYHVPNGGQRNKKTAADLKMQGVRAGVSDLVVATARGGYHGLYIEFKAAPPHDAALAKSQREWLEKMEANGYLAVLAKGVDEAKAVLVAYASWPETVVAGEPEVMPYGSEWRKASA</sequence>
<feature type="domain" description="VRR-NUC" evidence="5">
    <location>
        <begin position="34"/>
        <end position="142"/>
    </location>
</feature>
<dbReference type="AlphaFoldDB" id="A0A558HWL4"/>
<dbReference type="InterPro" id="IPR014883">
    <property type="entry name" value="VRR_NUC"/>
</dbReference>
<dbReference type="Pfam" id="PF08774">
    <property type="entry name" value="VRR_NUC"/>
    <property type="match status" value="1"/>
</dbReference>
<dbReference type="OrthoDB" id="9793683at2"/>
<evidence type="ECO:0000256" key="2">
    <source>
        <dbReference type="ARBA" id="ARBA00022722"/>
    </source>
</evidence>
<feature type="region of interest" description="Disordered" evidence="4">
    <location>
        <begin position="1"/>
        <end position="30"/>
    </location>
</feature>
<reference evidence="6 7" key="1">
    <citation type="submission" date="2019-07" db="EMBL/GenBank/DDBJ databases">
        <title>Diversity of Bacteria from Kongsfjorden, Arctic.</title>
        <authorList>
            <person name="Yu Y."/>
        </authorList>
    </citation>
    <scope>NUCLEOTIDE SEQUENCE [LARGE SCALE GENOMIC DNA]</scope>
    <source>
        <strain evidence="6 7">SM1923</strain>
    </source>
</reference>
<protein>
    <submittedName>
        <fullName evidence="6">VRR-NUC domain-containing protein</fullName>
    </submittedName>
</protein>
<gene>
    <name evidence="6" type="ORF">FQP86_00070</name>
</gene>
<dbReference type="EMBL" id="VNFH01000001">
    <property type="protein sequence ID" value="TVU73523.1"/>
    <property type="molecule type" value="Genomic_DNA"/>
</dbReference>
<proteinExistence type="predicted"/>
<keyword evidence="7" id="KW-1185">Reference proteome</keyword>
<dbReference type="Gene3D" id="3.40.1350.10">
    <property type="match status" value="1"/>
</dbReference>
<dbReference type="GO" id="GO:0016788">
    <property type="term" value="F:hydrolase activity, acting on ester bonds"/>
    <property type="evidence" value="ECO:0007669"/>
    <property type="project" value="InterPro"/>
</dbReference>
<organism evidence="6 7">
    <name type="scientific">Cobetia crustatorum</name>
    <dbReference type="NCBI Taxonomy" id="553385"/>
    <lineage>
        <taxon>Bacteria</taxon>
        <taxon>Pseudomonadati</taxon>
        <taxon>Pseudomonadota</taxon>
        <taxon>Gammaproteobacteria</taxon>
        <taxon>Oceanospirillales</taxon>
        <taxon>Halomonadaceae</taxon>
        <taxon>Cobetia</taxon>
    </lineage>
</organism>
<accession>A0A558HWL4</accession>
<dbReference type="RefSeq" id="WP_144726167.1">
    <property type="nucleotide sequence ID" value="NZ_CAWOWR010000001.1"/>
</dbReference>
<dbReference type="GO" id="GO:0004518">
    <property type="term" value="F:nuclease activity"/>
    <property type="evidence" value="ECO:0007669"/>
    <property type="project" value="UniProtKB-KW"/>
</dbReference>
<dbReference type="GO" id="GO:0003676">
    <property type="term" value="F:nucleic acid binding"/>
    <property type="evidence" value="ECO:0007669"/>
    <property type="project" value="InterPro"/>
</dbReference>
<dbReference type="InterPro" id="IPR011856">
    <property type="entry name" value="tRNA_endonuc-like_dom_sf"/>
</dbReference>
<evidence type="ECO:0000256" key="1">
    <source>
        <dbReference type="ARBA" id="ARBA00001946"/>
    </source>
</evidence>
<name>A0A558HWL4_9GAMM</name>
<comment type="caution">
    <text evidence="6">The sequence shown here is derived from an EMBL/GenBank/DDBJ whole genome shotgun (WGS) entry which is preliminary data.</text>
</comment>
<evidence type="ECO:0000313" key="7">
    <source>
        <dbReference type="Proteomes" id="UP000319941"/>
    </source>
</evidence>